<evidence type="ECO:0000256" key="1">
    <source>
        <dbReference type="SAM" id="MobiDB-lite"/>
    </source>
</evidence>
<feature type="compositionally biased region" description="Low complexity" evidence="1">
    <location>
        <begin position="8"/>
        <end position="19"/>
    </location>
</feature>
<dbReference type="Proteomes" id="UP001151760">
    <property type="component" value="Unassembled WGS sequence"/>
</dbReference>
<dbReference type="EMBL" id="BQNB010017016">
    <property type="protein sequence ID" value="GJT58398.1"/>
    <property type="molecule type" value="Genomic_DNA"/>
</dbReference>
<reference evidence="2" key="2">
    <citation type="submission" date="2022-01" db="EMBL/GenBank/DDBJ databases">
        <authorList>
            <person name="Yamashiro T."/>
            <person name="Shiraishi A."/>
            <person name="Satake H."/>
            <person name="Nakayama K."/>
        </authorList>
    </citation>
    <scope>NUCLEOTIDE SEQUENCE</scope>
</reference>
<comment type="caution">
    <text evidence="2">The sequence shown here is derived from an EMBL/GenBank/DDBJ whole genome shotgun (WGS) entry which is preliminary data.</text>
</comment>
<feature type="region of interest" description="Disordered" evidence="1">
    <location>
        <begin position="1"/>
        <end position="59"/>
    </location>
</feature>
<accession>A0ABQ5F6D2</accession>
<proteinExistence type="predicted"/>
<gene>
    <name evidence="2" type="ORF">Tco_1001931</name>
</gene>
<evidence type="ECO:0000313" key="3">
    <source>
        <dbReference type="Proteomes" id="UP001151760"/>
    </source>
</evidence>
<keyword evidence="3" id="KW-1185">Reference proteome</keyword>
<evidence type="ECO:0000313" key="2">
    <source>
        <dbReference type="EMBL" id="GJT58398.1"/>
    </source>
</evidence>
<sequence>MEWGGARRGATARAAGESARQGEDGSAQSSRELWALSTGLGQGESRRTAPVSSEEGDIEILGGHGRGGFAWGREQGGESILMGRGGGGEVECRYSFSGCVVELGHRGCGFGGRIGVIHRVQGGGKIREVQKGYQCWTAEYTVDKLQRPSELYTTYGIKTTYTGRVSSMFLGTEQKRAFLTNDLILCVDDPGVSNMNSMECYARLDMIDHSSHSKCSFEVWVYDERNCRGIERSRLWDDSAMRRDGFASDAKVIIVFDICNGFGVRDFIDLYRCGLDREGEEFGRSGDI</sequence>
<organism evidence="2 3">
    <name type="scientific">Tanacetum coccineum</name>
    <dbReference type="NCBI Taxonomy" id="301880"/>
    <lineage>
        <taxon>Eukaryota</taxon>
        <taxon>Viridiplantae</taxon>
        <taxon>Streptophyta</taxon>
        <taxon>Embryophyta</taxon>
        <taxon>Tracheophyta</taxon>
        <taxon>Spermatophyta</taxon>
        <taxon>Magnoliopsida</taxon>
        <taxon>eudicotyledons</taxon>
        <taxon>Gunneridae</taxon>
        <taxon>Pentapetalae</taxon>
        <taxon>asterids</taxon>
        <taxon>campanulids</taxon>
        <taxon>Asterales</taxon>
        <taxon>Asteraceae</taxon>
        <taxon>Asteroideae</taxon>
        <taxon>Anthemideae</taxon>
        <taxon>Anthemidinae</taxon>
        <taxon>Tanacetum</taxon>
    </lineage>
</organism>
<reference evidence="2" key="1">
    <citation type="journal article" date="2022" name="Int. J. Mol. Sci.">
        <title>Draft Genome of Tanacetum Coccineum: Genomic Comparison of Closely Related Tanacetum-Family Plants.</title>
        <authorList>
            <person name="Yamashiro T."/>
            <person name="Shiraishi A."/>
            <person name="Nakayama K."/>
            <person name="Satake H."/>
        </authorList>
    </citation>
    <scope>NUCLEOTIDE SEQUENCE</scope>
</reference>
<name>A0ABQ5F6D2_9ASTR</name>
<protein>
    <submittedName>
        <fullName evidence="2">Uncharacterized protein</fullName>
    </submittedName>
</protein>